<dbReference type="PANTHER" id="PTHR38479:SF2">
    <property type="entry name" value="WINGED HELIX DNA-BINDING DOMAIN-CONTAINING PROTEIN"/>
    <property type="match status" value="1"/>
</dbReference>
<dbReference type="Proteomes" id="UP001165079">
    <property type="component" value="Unassembled WGS sequence"/>
</dbReference>
<dbReference type="AlphaFoldDB" id="A0A9W6W701"/>
<evidence type="ECO:0008006" key="3">
    <source>
        <dbReference type="Google" id="ProtNLM"/>
    </source>
</evidence>
<organism evidence="1 2">
    <name type="scientific">Actinorhabdospora filicis</name>
    <dbReference type="NCBI Taxonomy" id="1785913"/>
    <lineage>
        <taxon>Bacteria</taxon>
        <taxon>Bacillati</taxon>
        <taxon>Actinomycetota</taxon>
        <taxon>Actinomycetes</taxon>
        <taxon>Micromonosporales</taxon>
        <taxon>Micromonosporaceae</taxon>
        <taxon>Actinorhabdospora</taxon>
    </lineage>
</organism>
<proteinExistence type="predicted"/>
<comment type="caution">
    <text evidence="1">The sequence shown here is derived from an EMBL/GenBank/DDBJ whole genome shotgun (WGS) entry which is preliminary data.</text>
</comment>
<sequence>MVLTRRALNRATLARQHLLSRVDMPALDMIGHLVGLQSQAPHAAYYGLWSRLENFAFDDLSQLLVSRQVVRIAAMRSTIHLVTAEDALGLRAFTQEALERDLRNNSIHKAGVAGVDMDEVLAIGRELIEAEPLTAVRLREAFAERWPERDHAALAYAVRCLLPSVQVPPRGLWNTSGPIAHTTAEKWLGRTLSPIDPAALVVRYLAAFGPASVKDMQKWSSVTRLKAVFESLRPELITFRDENGVELFDLPDAPRPGEDAEAPARLVAPFDNLLLSHADRTRVISETDIKRVITNNGIVRGSLLVDGFFVGAWDIERGKEAVITLDLYHPVADTSALEAEAHRLLNDTDPGIPHDVRLRA</sequence>
<dbReference type="RefSeq" id="WP_285667689.1">
    <property type="nucleotide sequence ID" value="NZ_BSTX01000010.1"/>
</dbReference>
<dbReference type="InterPro" id="IPR009351">
    <property type="entry name" value="AlkZ-like"/>
</dbReference>
<reference evidence="1" key="1">
    <citation type="submission" date="2023-03" db="EMBL/GenBank/DDBJ databases">
        <title>Actinorhabdospora filicis NBRC 111898.</title>
        <authorList>
            <person name="Ichikawa N."/>
            <person name="Sato H."/>
            <person name="Tonouchi N."/>
        </authorList>
    </citation>
    <scope>NUCLEOTIDE SEQUENCE</scope>
    <source>
        <strain evidence="1">NBRC 111898</strain>
    </source>
</reference>
<dbReference type="PANTHER" id="PTHR38479">
    <property type="entry name" value="LMO0824 PROTEIN"/>
    <property type="match status" value="1"/>
</dbReference>
<keyword evidence="2" id="KW-1185">Reference proteome</keyword>
<gene>
    <name evidence="1" type="ORF">Afil01_69090</name>
</gene>
<dbReference type="EMBL" id="BSTX01000010">
    <property type="protein sequence ID" value="GLZ82102.1"/>
    <property type="molecule type" value="Genomic_DNA"/>
</dbReference>
<name>A0A9W6W701_9ACTN</name>
<dbReference type="Pfam" id="PF06224">
    <property type="entry name" value="AlkZ-like"/>
    <property type="match status" value="1"/>
</dbReference>
<evidence type="ECO:0000313" key="1">
    <source>
        <dbReference type="EMBL" id="GLZ82102.1"/>
    </source>
</evidence>
<protein>
    <recommendedName>
        <fullName evidence="3">Winged helix DNA-binding protein</fullName>
    </recommendedName>
</protein>
<accession>A0A9W6W701</accession>
<evidence type="ECO:0000313" key="2">
    <source>
        <dbReference type="Proteomes" id="UP001165079"/>
    </source>
</evidence>